<feature type="DNA-binding region" description="H-T-H motif" evidence="2">
    <location>
        <begin position="35"/>
        <end position="54"/>
    </location>
</feature>
<evidence type="ECO:0000256" key="1">
    <source>
        <dbReference type="ARBA" id="ARBA00023125"/>
    </source>
</evidence>
<dbReference type="InterPro" id="IPR036271">
    <property type="entry name" value="Tet_transcr_reg_TetR-rel_C_sf"/>
</dbReference>
<dbReference type="InterPro" id="IPR009057">
    <property type="entry name" value="Homeodomain-like_sf"/>
</dbReference>
<dbReference type="AlphaFoldDB" id="A0A0G4Q1B3"/>
<keyword evidence="1 2" id="KW-0238">DNA-binding</keyword>
<dbReference type="EMBL" id="CVRY01000001">
    <property type="protein sequence ID" value="CRL59610.1"/>
    <property type="molecule type" value="Genomic_DNA"/>
</dbReference>
<dbReference type="PANTHER" id="PTHR30055:SF146">
    <property type="entry name" value="HTH-TYPE TRANSCRIPTIONAL DUAL REGULATOR CECR"/>
    <property type="match status" value="1"/>
</dbReference>
<organism evidence="4 5">
    <name type="scientific">Proteus penneri</name>
    <dbReference type="NCBI Taxonomy" id="102862"/>
    <lineage>
        <taxon>Bacteria</taxon>
        <taxon>Pseudomonadati</taxon>
        <taxon>Pseudomonadota</taxon>
        <taxon>Gammaproteobacteria</taxon>
        <taxon>Enterobacterales</taxon>
        <taxon>Morganellaceae</taxon>
        <taxon>Proteus</taxon>
    </lineage>
</organism>
<sequence>MSETHQKTTRGELAKRQLLEAACEIFGKNGPDAATTRQIAQAAQQNIAAIAYYFGSKEGLYLAVAQHIADLIRLDFEPTVVILDEFLERPNPTEHLPLLQTLITDSFLQYARLVLDKENIHLSRIMAREQLVPTEAYSLIHRQALSPLLTRVNKLLALYIGLDATLPTTMLHTHAILGEVLSFRLVRETILRQTGWDRIGKNEYQIISNTLKTHITLLLNGLREIYTNPHHA</sequence>
<dbReference type="InterPro" id="IPR015292">
    <property type="entry name" value="Tscrpt_reg_YbiH_C"/>
</dbReference>
<name>A0A0G4Q1B3_9GAMM</name>
<dbReference type="Gene3D" id="1.10.357.10">
    <property type="entry name" value="Tetracycline Repressor, domain 2"/>
    <property type="match status" value="1"/>
</dbReference>
<dbReference type="PROSITE" id="PS50977">
    <property type="entry name" value="HTH_TETR_2"/>
    <property type="match status" value="1"/>
</dbReference>
<reference evidence="5" key="1">
    <citation type="submission" date="2015-06" db="EMBL/GenBank/DDBJ databases">
        <authorList>
            <person name="Urmite Genomes"/>
        </authorList>
    </citation>
    <scope>NUCLEOTIDE SEQUENCE [LARGE SCALE GENOMIC DNA]</scope>
    <source>
        <strain evidence="5">CSUR P1867</strain>
    </source>
</reference>
<evidence type="ECO:0000313" key="5">
    <source>
        <dbReference type="Proteomes" id="UP000183920"/>
    </source>
</evidence>
<dbReference type="NCBIfam" id="NF008587">
    <property type="entry name" value="PRK11552.1"/>
    <property type="match status" value="1"/>
</dbReference>
<dbReference type="Pfam" id="PF09209">
    <property type="entry name" value="CecR_C"/>
    <property type="match status" value="1"/>
</dbReference>
<evidence type="ECO:0000313" key="4">
    <source>
        <dbReference type="EMBL" id="CRL59610.1"/>
    </source>
</evidence>
<dbReference type="SUPFAM" id="SSF46689">
    <property type="entry name" value="Homeodomain-like"/>
    <property type="match status" value="1"/>
</dbReference>
<dbReference type="InterPro" id="IPR050109">
    <property type="entry name" value="HTH-type_TetR-like_transc_reg"/>
</dbReference>
<dbReference type="InterPro" id="IPR001647">
    <property type="entry name" value="HTH_TetR"/>
</dbReference>
<accession>A0A0G4Q1B3</accession>
<evidence type="ECO:0000256" key="2">
    <source>
        <dbReference type="PROSITE-ProRule" id="PRU00335"/>
    </source>
</evidence>
<dbReference type="GO" id="GO:0003700">
    <property type="term" value="F:DNA-binding transcription factor activity"/>
    <property type="evidence" value="ECO:0007669"/>
    <property type="project" value="TreeGrafter"/>
</dbReference>
<gene>
    <name evidence="4" type="primary">nicS</name>
    <name evidence="4" type="ORF">BN1804_00532</name>
</gene>
<evidence type="ECO:0000259" key="3">
    <source>
        <dbReference type="PROSITE" id="PS50977"/>
    </source>
</evidence>
<proteinExistence type="predicted"/>
<dbReference type="Pfam" id="PF00440">
    <property type="entry name" value="TetR_N"/>
    <property type="match status" value="1"/>
</dbReference>
<protein>
    <submittedName>
        <fullName evidence="4">HTH-type transcriptional repressor NicS</fullName>
    </submittedName>
</protein>
<dbReference type="GO" id="GO:0000976">
    <property type="term" value="F:transcription cis-regulatory region binding"/>
    <property type="evidence" value="ECO:0007669"/>
    <property type="project" value="TreeGrafter"/>
</dbReference>
<dbReference type="RefSeq" id="WP_072062882.1">
    <property type="nucleotide sequence ID" value="NZ_CVRY01000001.1"/>
</dbReference>
<dbReference type="PANTHER" id="PTHR30055">
    <property type="entry name" value="HTH-TYPE TRANSCRIPTIONAL REGULATOR RUTR"/>
    <property type="match status" value="1"/>
</dbReference>
<feature type="domain" description="HTH tetR-type" evidence="3">
    <location>
        <begin position="12"/>
        <end position="72"/>
    </location>
</feature>
<dbReference type="Gene3D" id="1.10.10.60">
    <property type="entry name" value="Homeodomain-like"/>
    <property type="match status" value="1"/>
</dbReference>
<dbReference type="SUPFAM" id="SSF48498">
    <property type="entry name" value="Tetracyclin repressor-like, C-terminal domain"/>
    <property type="match status" value="1"/>
</dbReference>
<dbReference type="Proteomes" id="UP000183920">
    <property type="component" value="Unassembled WGS sequence"/>
</dbReference>